<keyword evidence="4" id="KW-1185">Reference proteome</keyword>
<proteinExistence type="predicted"/>
<gene>
    <name evidence="3" type="ORF">AKJ45_01455</name>
</gene>
<dbReference type="Proteomes" id="UP000070565">
    <property type="component" value="Unassembled WGS sequence"/>
</dbReference>
<sequence length="347" mass="37757">MSFTSLRIVCGVKSTRSKEKVERLIFEILSILQENKYDGPMGARTIARELEKRGFEIGERAVRYHLKHLDERGLTEKPESLKGRIITEKGEGEVRKDLVGKRIGFVIGKIEELIYKMSYNLQEGGGTIAANISLLEEGKVDEALNIMKEVMEKGYAPSPLVKVSQEGESMGRFKVPKDKVGIATVCSITIDGILEGEGIPVSPKFGGVLEFRGGKPKRFTDAITYQGSSLDPLDVFASKKMASCLNVTKTGSGSILANLREVPISARPAALDIINQAEEKMLNGVLEVGHPAEPLFGLPVDVNRVGIAVVGGINPAVAVDESGIQIETSPMETLLDISEIHHIKDFV</sequence>
<protein>
    <recommendedName>
        <fullName evidence="5">NrpR transcriptional repressor</fullName>
    </recommendedName>
</protein>
<dbReference type="SUPFAM" id="SSF46785">
    <property type="entry name" value="Winged helix' DNA-binding domain"/>
    <property type="match status" value="1"/>
</dbReference>
<dbReference type="InterPro" id="IPR038982">
    <property type="entry name" value="NrpR"/>
</dbReference>
<dbReference type="PATRIC" id="fig|1698275.3.peg.95"/>
<dbReference type="InterPro" id="IPR036984">
    <property type="entry name" value="NrpR_dom_sf"/>
</dbReference>
<dbReference type="InterPro" id="IPR013668">
    <property type="entry name" value="RNase_R_HTH_12"/>
</dbReference>
<dbReference type="PANTHER" id="PTHR41964">
    <property type="entry name" value="GLOBAL NITROGEN REGULATOR NRPR"/>
    <property type="match status" value="1"/>
</dbReference>
<dbReference type="Pfam" id="PF01995">
    <property type="entry name" value="NRD1_2"/>
    <property type="match status" value="1"/>
</dbReference>
<feature type="domain" description="Ribonuclease R winged-helix" evidence="2">
    <location>
        <begin position="27"/>
        <end position="93"/>
    </location>
</feature>
<organism evidence="3 4">
    <name type="scientific">candidate division MSBL1 archaeon SCGC-AAA261F19</name>
    <dbReference type="NCBI Taxonomy" id="1698275"/>
    <lineage>
        <taxon>Archaea</taxon>
        <taxon>Methanobacteriati</taxon>
        <taxon>Methanobacteriota</taxon>
        <taxon>candidate division MSBL1</taxon>
    </lineage>
</organism>
<dbReference type="Pfam" id="PF08461">
    <property type="entry name" value="WHD_RNase_R"/>
    <property type="match status" value="1"/>
</dbReference>
<evidence type="ECO:0008006" key="5">
    <source>
        <dbReference type="Google" id="ProtNLM"/>
    </source>
</evidence>
<evidence type="ECO:0000313" key="4">
    <source>
        <dbReference type="Proteomes" id="UP000070565"/>
    </source>
</evidence>
<dbReference type="InterPro" id="IPR036390">
    <property type="entry name" value="WH_DNA-bd_sf"/>
</dbReference>
<evidence type="ECO:0000313" key="3">
    <source>
        <dbReference type="EMBL" id="KXB03511.1"/>
    </source>
</evidence>
<reference evidence="3 4" key="1">
    <citation type="journal article" date="2016" name="Sci. Rep.">
        <title>Metabolic traits of an uncultured archaeal lineage -MSBL1- from brine pools of the Red Sea.</title>
        <authorList>
            <person name="Mwirichia R."/>
            <person name="Alam I."/>
            <person name="Rashid M."/>
            <person name="Vinu M."/>
            <person name="Ba-Alawi W."/>
            <person name="Anthony Kamau A."/>
            <person name="Kamanda Ngugi D."/>
            <person name="Goker M."/>
            <person name="Klenk H.P."/>
            <person name="Bajic V."/>
            <person name="Stingl U."/>
        </authorList>
    </citation>
    <scope>NUCLEOTIDE SEQUENCE [LARGE SCALE GENOMIC DNA]</scope>
    <source>
        <strain evidence="3">SCGC-AAA261F19</strain>
    </source>
</reference>
<feature type="domain" description="NrpR regulatory" evidence="1">
    <location>
        <begin position="103"/>
        <end position="341"/>
    </location>
</feature>
<accession>A0A133VAP2</accession>
<evidence type="ECO:0000259" key="1">
    <source>
        <dbReference type="Pfam" id="PF01995"/>
    </source>
</evidence>
<dbReference type="AlphaFoldDB" id="A0A133VAP2"/>
<dbReference type="PANTHER" id="PTHR41964:SF1">
    <property type="entry name" value="GLOBAL NITROGEN REGULATOR NRPR"/>
    <property type="match status" value="1"/>
</dbReference>
<comment type="caution">
    <text evidence="3">The sequence shown here is derived from an EMBL/GenBank/DDBJ whole genome shotgun (WGS) entry which is preliminary data.</text>
</comment>
<evidence type="ECO:0000259" key="2">
    <source>
        <dbReference type="Pfam" id="PF08461"/>
    </source>
</evidence>
<dbReference type="EMBL" id="LHXZ01000011">
    <property type="protein sequence ID" value="KXB03511.1"/>
    <property type="molecule type" value="Genomic_DNA"/>
</dbReference>
<dbReference type="InterPro" id="IPR002846">
    <property type="entry name" value="NRD"/>
</dbReference>
<name>A0A133VAP2_9EURY</name>
<dbReference type="Gene3D" id="3.30.70.1360">
    <property type="entry name" value="mj0159-like"/>
    <property type="match status" value="2"/>
</dbReference>